<feature type="active site" description="Tele-AMP-histidine intermediate" evidence="1">
    <location>
        <position position="102"/>
    </location>
</feature>
<dbReference type="AlphaFoldDB" id="A0A7W0BU27"/>
<dbReference type="PRINTS" id="PR00332">
    <property type="entry name" value="HISTRIAD"/>
</dbReference>
<protein>
    <submittedName>
        <fullName evidence="4">Diadenosine tetraphosphate (Ap4A) HIT family hydrolase</fullName>
    </submittedName>
</protein>
<dbReference type="Proteomes" id="UP000580891">
    <property type="component" value="Unassembled WGS sequence"/>
</dbReference>
<evidence type="ECO:0000313" key="5">
    <source>
        <dbReference type="Proteomes" id="UP000580891"/>
    </source>
</evidence>
<dbReference type="GO" id="GO:0016787">
    <property type="term" value="F:hydrolase activity"/>
    <property type="evidence" value="ECO:0007669"/>
    <property type="project" value="UniProtKB-KW"/>
</dbReference>
<dbReference type="PANTHER" id="PTHR46648">
    <property type="entry name" value="HIT FAMILY PROTEIN 1"/>
    <property type="match status" value="1"/>
</dbReference>
<gene>
    <name evidence="4" type="ORF">HNQ85_000611</name>
</gene>
<comment type="caution">
    <text evidence="4">The sequence shown here is derived from an EMBL/GenBank/DDBJ whole genome shotgun (WGS) entry which is preliminary data.</text>
</comment>
<keyword evidence="5" id="KW-1185">Reference proteome</keyword>
<dbReference type="InterPro" id="IPR036265">
    <property type="entry name" value="HIT-like_sf"/>
</dbReference>
<accession>A0A7W0BU27</accession>
<dbReference type="InterPro" id="IPR001310">
    <property type="entry name" value="Histidine_triad_HIT"/>
</dbReference>
<evidence type="ECO:0000256" key="2">
    <source>
        <dbReference type="PROSITE-ProRule" id="PRU00464"/>
    </source>
</evidence>
<feature type="domain" description="HIT" evidence="3">
    <location>
        <begin position="8"/>
        <end position="113"/>
    </location>
</feature>
<keyword evidence="4" id="KW-0378">Hydrolase</keyword>
<evidence type="ECO:0000313" key="4">
    <source>
        <dbReference type="EMBL" id="MBA2870353.1"/>
    </source>
</evidence>
<dbReference type="Pfam" id="PF01230">
    <property type="entry name" value="HIT"/>
    <property type="match status" value="1"/>
</dbReference>
<evidence type="ECO:0000256" key="1">
    <source>
        <dbReference type="PIRSR" id="PIRSR601310-1"/>
    </source>
</evidence>
<dbReference type="InterPro" id="IPR011146">
    <property type="entry name" value="HIT-like"/>
</dbReference>
<dbReference type="EMBL" id="JACDUU010000001">
    <property type="protein sequence ID" value="MBA2870353.1"/>
    <property type="molecule type" value="Genomic_DNA"/>
</dbReference>
<organism evidence="4 5">
    <name type="scientific">[Anoxybacillus] calidus</name>
    <dbReference type="NCBI Taxonomy" id="575178"/>
    <lineage>
        <taxon>Bacteria</taxon>
        <taxon>Bacillati</taxon>
        <taxon>Bacillota</taxon>
        <taxon>Bacilli</taxon>
        <taxon>Bacillales</taxon>
        <taxon>Anoxybacillaceae</taxon>
        <taxon>Paranoxybacillus</taxon>
    </lineage>
</organism>
<dbReference type="GO" id="GO:0009117">
    <property type="term" value="P:nucleotide metabolic process"/>
    <property type="evidence" value="ECO:0007669"/>
    <property type="project" value="TreeGrafter"/>
</dbReference>
<dbReference type="Gene3D" id="3.30.428.10">
    <property type="entry name" value="HIT-like"/>
    <property type="match status" value="1"/>
</dbReference>
<dbReference type="PANTHER" id="PTHR46648:SF1">
    <property type="entry name" value="ADENOSINE 5'-MONOPHOSPHORAMIDASE HNT1"/>
    <property type="match status" value="1"/>
</dbReference>
<reference evidence="4 5" key="1">
    <citation type="submission" date="2020-07" db="EMBL/GenBank/DDBJ databases">
        <title>Genomic Encyclopedia of Type Strains, Phase IV (KMG-IV): sequencing the most valuable type-strain genomes for metagenomic binning, comparative biology and taxonomic classification.</title>
        <authorList>
            <person name="Goeker M."/>
        </authorList>
    </citation>
    <scope>NUCLEOTIDE SEQUENCE [LARGE SCALE GENOMIC DNA]</scope>
    <source>
        <strain evidence="4 5">DSM 25220</strain>
    </source>
</reference>
<dbReference type="PROSITE" id="PS51084">
    <property type="entry name" value="HIT_2"/>
    <property type="match status" value="1"/>
</dbReference>
<dbReference type="SUPFAM" id="SSF54197">
    <property type="entry name" value="HIT-like"/>
    <property type="match status" value="1"/>
</dbReference>
<sequence>MNINNECLGCQLANQLEPVHVVYEDEHVCCFLDHDPINEGHTLILPKNHVVEMEELDMETATAVWKAAVKISKVLKYLFNPDGITICQNGGRFNELKHFHMHVIPRYEGQPFYTDDWSDNTEQREKLEETKAKLRTCMKKYSY</sequence>
<feature type="short sequence motif" description="Histidine triad motif" evidence="2">
    <location>
        <begin position="98"/>
        <end position="102"/>
    </location>
</feature>
<evidence type="ECO:0000259" key="3">
    <source>
        <dbReference type="PROSITE" id="PS51084"/>
    </source>
</evidence>
<name>A0A7W0BU27_9BACL</name>
<proteinExistence type="predicted"/>